<name>A0A8J3CC53_9PSEU</name>
<reference evidence="11" key="2">
    <citation type="submission" date="2020-09" db="EMBL/GenBank/DDBJ databases">
        <authorList>
            <person name="Sun Q."/>
            <person name="Zhou Y."/>
        </authorList>
    </citation>
    <scope>NUCLEOTIDE SEQUENCE</scope>
    <source>
        <strain evidence="11">CGMCC 4.5737</strain>
    </source>
</reference>
<keyword evidence="3 11" id="KW-0132">Cell division</keyword>
<evidence type="ECO:0000256" key="3">
    <source>
        <dbReference type="ARBA" id="ARBA00022618"/>
    </source>
</evidence>
<dbReference type="InterPro" id="IPR005548">
    <property type="entry name" value="Cell_div_FtsQ/DivIB_C"/>
</dbReference>
<evidence type="ECO:0000313" key="11">
    <source>
        <dbReference type="EMBL" id="GGM37862.1"/>
    </source>
</evidence>
<keyword evidence="6 9" id="KW-0472">Membrane</keyword>
<feature type="transmembrane region" description="Helical" evidence="9">
    <location>
        <begin position="46"/>
        <end position="64"/>
    </location>
</feature>
<comment type="subcellular location">
    <subcellularLocation>
        <location evidence="1">Membrane</location>
    </subcellularLocation>
</comment>
<organism evidence="11 12">
    <name type="scientific">Longimycelium tulufanense</name>
    <dbReference type="NCBI Taxonomy" id="907463"/>
    <lineage>
        <taxon>Bacteria</taxon>
        <taxon>Bacillati</taxon>
        <taxon>Actinomycetota</taxon>
        <taxon>Actinomycetes</taxon>
        <taxon>Pseudonocardiales</taxon>
        <taxon>Pseudonocardiaceae</taxon>
        <taxon>Longimycelium</taxon>
    </lineage>
</organism>
<evidence type="ECO:0000256" key="5">
    <source>
        <dbReference type="ARBA" id="ARBA00022989"/>
    </source>
</evidence>
<dbReference type="RefSeq" id="WP_189053612.1">
    <property type="nucleotide sequence ID" value="NZ_BMMK01000002.1"/>
</dbReference>
<dbReference type="GO" id="GO:0005886">
    <property type="term" value="C:plasma membrane"/>
    <property type="evidence" value="ECO:0007669"/>
    <property type="project" value="TreeGrafter"/>
</dbReference>
<gene>
    <name evidence="11" type="primary">ftsQ</name>
    <name evidence="11" type="ORF">GCM10012275_06090</name>
</gene>
<dbReference type="InterPro" id="IPR034746">
    <property type="entry name" value="POTRA"/>
</dbReference>
<evidence type="ECO:0000256" key="6">
    <source>
        <dbReference type="ARBA" id="ARBA00023136"/>
    </source>
</evidence>
<dbReference type="EMBL" id="BMMK01000002">
    <property type="protein sequence ID" value="GGM37862.1"/>
    <property type="molecule type" value="Genomic_DNA"/>
</dbReference>
<proteinExistence type="predicted"/>
<evidence type="ECO:0000313" key="12">
    <source>
        <dbReference type="Proteomes" id="UP000637578"/>
    </source>
</evidence>
<keyword evidence="7" id="KW-0131">Cell cycle</keyword>
<keyword evidence="2" id="KW-1003">Cell membrane</keyword>
<dbReference type="Pfam" id="PF08478">
    <property type="entry name" value="POTRA_1"/>
    <property type="match status" value="1"/>
</dbReference>
<evidence type="ECO:0000256" key="1">
    <source>
        <dbReference type="ARBA" id="ARBA00004370"/>
    </source>
</evidence>
<feature type="domain" description="POTRA" evidence="10">
    <location>
        <begin position="68"/>
        <end position="136"/>
    </location>
</feature>
<accession>A0A8J3CC53</accession>
<keyword evidence="4 9" id="KW-0812">Transmembrane</keyword>
<keyword evidence="5 9" id="KW-1133">Transmembrane helix</keyword>
<dbReference type="Gene3D" id="3.10.20.310">
    <property type="entry name" value="membrane protein fhac"/>
    <property type="match status" value="1"/>
</dbReference>
<feature type="compositionally biased region" description="Gly residues" evidence="8">
    <location>
        <begin position="1"/>
        <end position="20"/>
    </location>
</feature>
<dbReference type="PROSITE" id="PS51779">
    <property type="entry name" value="POTRA"/>
    <property type="match status" value="1"/>
</dbReference>
<dbReference type="GO" id="GO:0051301">
    <property type="term" value="P:cell division"/>
    <property type="evidence" value="ECO:0007669"/>
    <property type="project" value="UniProtKB-KW"/>
</dbReference>
<dbReference type="InterPro" id="IPR013685">
    <property type="entry name" value="POTRA_FtsQ_type"/>
</dbReference>
<evidence type="ECO:0000256" key="7">
    <source>
        <dbReference type="ARBA" id="ARBA00023306"/>
    </source>
</evidence>
<keyword evidence="12" id="KW-1185">Reference proteome</keyword>
<evidence type="ECO:0000256" key="9">
    <source>
        <dbReference type="SAM" id="Phobius"/>
    </source>
</evidence>
<dbReference type="PANTHER" id="PTHR37820:SF1">
    <property type="entry name" value="CELL DIVISION PROTEIN FTSQ"/>
    <property type="match status" value="1"/>
</dbReference>
<sequence length="259" mass="27763">MTTGPRGRGGGRNAGPGRARGAGANRRPRARRPVRWSRRLVFLRRWLMVIVPLLLLSFGAVAYFTPLFGVRTVEVTGVQALSADQVREKAAIEPGTPLLRLDTDEVVARVRTLLRAASVEIERSWPNTLVLRVTERTPAALLKSSEGPMLVDASGLPYASAPAEVAGLPELVVQRAAPDDPATTAAMRALTSLPEKIRQEVVAVTAKSPNDVRLGLTAGREVRWGDGEDVKRKAAVLAALMSQPGTVYDVSAPELPTIA</sequence>
<evidence type="ECO:0000259" key="10">
    <source>
        <dbReference type="PROSITE" id="PS51779"/>
    </source>
</evidence>
<dbReference type="AlphaFoldDB" id="A0A8J3CC53"/>
<feature type="region of interest" description="Disordered" evidence="8">
    <location>
        <begin position="1"/>
        <end position="30"/>
    </location>
</feature>
<evidence type="ECO:0000256" key="2">
    <source>
        <dbReference type="ARBA" id="ARBA00022475"/>
    </source>
</evidence>
<dbReference type="Pfam" id="PF03799">
    <property type="entry name" value="FtsQ_DivIB_C"/>
    <property type="match status" value="1"/>
</dbReference>
<reference evidence="11" key="1">
    <citation type="journal article" date="2014" name="Int. J. Syst. Evol. Microbiol.">
        <title>Complete genome sequence of Corynebacterium casei LMG S-19264T (=DSM 44701T), isolated from a smear-ripened cheese.</title>
        <authorList>
            <consortium name="US DOE Joint Genome Institute (JGI-PGF)"/>
            <person name="Walter F."/>
            <person name="Albersmeier A."/>
            <person name="Kalinowski J."/>
            <person name="Ruckert C."/>
        </authorList>
    </citation>
    <scope>NUCLEOTIDE SEQUENCE</scope>
    <source>
        <strain evidence="11">CGMCC 4.5737</strain>
    </source>
</reference>
<dbReference type="InterPro" id="IPR050487">
    <property type="entry name" value="FtsQ_DivIB"/>
</dbReference>
<evidence type="ECO:0000256" key="4">
    <source>
        <dbReference type="ARBA" id="ARBA00022692"/>
    </source>
</evidence>
<dbReference type="PANTHER" id="PTHR37820">
    <property type="entry name" value="CELL DIVISION PROTEIN DIVIB"/>
    <property type="match status" value="1"/>
</dbReference>
<evidence type="ECO:0000256" key="8">
    <source>
        <dbReference type="SAM" id="MobiDB-lite"/>
    </source>
</evidence>
<protein>
    <submittedName>
        <fullName evidence="11">Cell division protein FtsQ</fullName>
    </submittedName>
</protein>
<comment type="caution">
    <text evidence="11">The sequence shown here is derived from an EMBL/GenBank/DDBJ whole genome shotgun (WGS) entry which is preliminary data.</text>
</comment>
<dbReference type="Proteomes" id="UP000637578">
    <property type="component" value="Unassembled WGS sequence"/>
</dbReference>